<comment type="caution">
    <text evidence="3">The sequence shown here is derived from an EMBL/GenBank/DDBJ whole genome shotgun (WGS) entry which is preliminary data.</text>
</comment>
<evidence type="ECO:0000256" key="2">
    <source>
        <dbReference type="SAM" id="Phobius"/>
    </source>
</evidence>
<name>A0ABP8YLD1_9MICO</name>
<protein>
    <submittedName>
        <fullName evidence="3">Uncharacterized protein</fullName>
    </submittedName>
</protein>
<dbReference type="EMBL" id="BAABID010000013">
    <property type="protein sequence ID" value="GAA4732252.1"/>
    <property type="molecule type" value="Genomic_DNA"/>
</dbReference>
<keyword evidence="4" id="KW-1185">Reference proteome</keyword>
<feature type="region of interest" description="Disordered" evidence="1">
    <location>
        <begin position="1"/>
        <end position="22"/>
    </location>
</feature>
<organism evidence="3 4">
    <name type="scientific">Isoptericola chiayiensis</name>
    <dbReference type="NCBI Taxonomy" id="579446"/>
    <lineage>
        <taxon>Bacteria</taxon>
        <taxon>Bacillati</taxon>
        <taxon>Actinomycetota</taxon>
        <taxon>Actinomycetes</taxon>
        <taxon>Micrococcales</taxon>
        <taxon>Promicromonosporaceae</taxon>
        <taxon>Isoptericola</taxon>
    </lineage>
</organism>
<gene>
    <name evidence="3" type="ORF">GCM10023216_25460</name>
</gene>
<evidence type="ECO:0000256" key="1">
    <source>
        <dbReference type="SAM" id="MobiDB-lite"/>
    </source>
</evidence>
<dbReference type="Proteomes" id="UP001500956">
    <property type="component" value="Unassembled WGS sequence"/>
</dbReference>
<keyword evidence="2" id="KW-1133">Transmembrane helix</keyword>
<evidence type="ECO:0000313" key="3">
    <source>
        <dbReference type="EMBL" id="GAA4732252.1"/>
    </source>
</evidence>
<feature type="compositionally biased region" description="Basic and acidic residues" evidence="1">
    <location>
        <begin position="1"/>
        <end position="11"/>
    </location>
</feature>
<evidence type="ECO:0000313" key="4">
    <source>
        <dbReference type="Proteomes" id="UP001500956"/>
    </source>
</evidence>
<proteinExistence type="predicted"/>
<sequence>MSDSTIDERLSRLAPTGSPDPERFTAARAELLAAVATDRREPAAAHAGDMSTHLAQVPVDVVVPGPSHRRGRRRAAWSLAAAAVVLVAGVALFFRPAEPVPASGEMVDACRDLLTTQVPGMPEPVLAAGARLIASEDLDGTALVLFAPADPDDGDPALCHVPDGDLSRTTFTRVGDASGSTAPAVDEVTESGTAATEPLELSDRHSAAAAWGRVGETVESVTVTTADGQEVEGVVSDGYWVAWWLRDAPAADIADPSDVVAAVTWTLTDGDELSRTAAWPGADEWNPQAERRREECRSIRNWQTGERVSPVLEDQVYGYGTTLYATDSTYRLCVQEISPPYELLGQSAGTRTDGPPAPDGIGTGFGAGFGGIQSLYGQVGSDVDQVVVTLEDGTRIDAEIQNGYWLAQAQDPTPRADDGGPWDGAELAWYLADGSLGGRQAATHHS</sequence>
<reference evidence="4" key="1">
    <citation type="journal article" date="2019" name="Int. J. Syst. Evol. Microbiol.">
        <title>The Global Catalogue of Microorganisms (GCM) 10K type strain sequencing project: providing services to taxonomists for standard genome sequencing and annotation.</title>
        <authorList>
            <consortium name="The Broad Institute Genomics Platform"/>
            <consortium name="The Broad Institute Genome Sequencing Center for Infectious Disease"/>
            <person name="Wu L."/>
            <person name="Ma J."/>
        </authorList>
    </citation>
    <scope>NUCLEOTIDE SEQUENCE [LARGE SCALE GENOMIC DNA]</scope>
    <source>
        <strain evidence="4">JCM 18063</strain>
    </source>
</reference>
<dbReference type="RefSeq" id="WP_172152140.1">
    <property type="nucleotide sequence ID" value="NZ_BAABID010000013.1"/>
</dbReference>
<accession>A0ABP8YLD1</accession>
<keyword evidence="2" id="KW-0472">Membrane</keyword>
<keyword evidence="2" id="KW-0812">Transmembrane</keyword>
<feature type="transmembrane region" description="Helical" evidence="2">
    <location>
        <begin position="75"/>
        <end position="94"/>
    </location>
</feature>